<dbReference type="EMBL" id="AJWY01004745">
    <property type="protein sequence ID" value="EKC71520.1"/>
    <property type="molecule type" value="Genomic_DNA"/>
</dbReference>
<sequence length="175" mass="20852">MDKREFFEFLRDEIIEAMPELENAQFFTREVKKDNNRVYHALNIKRPELSISPSYNFDSLYNEYERTGDMYTIISLIKSGFEHMPNLREMNINLNDYDSIRDNITMVVRSKDRCMDIINDVPYVEQGEFIGLFKIEFQRNEHESYATIISNATLEAYGITKDELYDQAKENEQKK</sequence>
<dbReference type="InterPro" id="IPR043743">
    <property type="entry name" value="DUF5688"/>
</dbReference>
<comment type="caution">
    <text evidence="1">The sequence shown here is derived from an EMBL/GenBank/DDBJ whole genome shotgun (WGS) entry which is preliminary data.</text>
</comment>
<evidence type="ECO:0000313" key="1">
    <source>
        <dbReference type="EMBL" id="EKC71520.1"/>
    </source>
</evidence>
<gene>
    <name evidence="1" type="ORF">LEA_07217</name>
</gene>
<reference evidence="1" key="1">
    <citation type="journal article" date="2013" name="Environ. Microbiol.">
        <title>Microbiota from the distal guts of lean and obese adolescents exhibit partial functional redundancy besides clear differences in community structure.</title>
        <authorList>
            <person name="Ferrer M."/>
            <person name="Ruiz A."/>
            <person name="Lanza F."/>
            <person name="Haange S.B."/>
            <person name="Oberbach A."/>
            <person name="Till H."/>
            <person name="Bargiela R."/>
            <person name="Campoy C."/>
            <person name="Segura M.T."/>
            <person name="Richter M."/>
            <person name="von Bergen M."/>
            <person name="Seifert J."/>
            <person name="Suarez A."/>
        </authorList>
    </citation>
    <scope>NUCLEOTIDE SEQUENCE</scope>
</reference>
<organism evidence="1">
    <name type="scientific">human gut metagenome</name>
    <dbReference type="NCBI Taxonomy" id="408170"/>
    <lineage>
        <taxon>unclassified sequences</taxon>
        <taxon>metagenomes</taxon>
        <taxon>organismal metagenomes</taxon>
    </lineage>
</organism>
<dbReference type="AlphaFoldDB" id="K1TZH5"/>
<protein>
    <submittedName>
        <fullName evidence="1">Uncharacterized protein</fullName>
    </submittedName>
</protein>
<accession>K1TZH5</accession>
<name>K1TZH5_9ZZZZ</name>
<dbReference type="Pfam" id="PF18941">
    <property type="entry name" value="DUF5688"/>
    <property type="match status" value="1"/>
</dbReference>
<proteinExistence type="predicted"/>